<dbReference type="NCBIfam" id="TIGR03804">
    <property type="entry name" value="para_beta_helix"/>
    <property type="match status" value="1"/>
</dbReference>
<dbReference type="InterPro" id="IPR012334">
    <property type="entry name" value="Pectin_lyas_fold"/>
</dbReference>
<dbReference type="SMART" id="SM00710">
    <property type="entry name" value="PbH1"/>
    <property type="match status" value="5"/>
</dbReference>
<organism evidence="2 3">
    <name type="scientific">Candidatus Methanofastidiosum methylothiophilum</name>
    <dbReference type="NCBI Taxonomy" id="1705564"/>
    <lineage>
        <taxon>Archaea</taxon>
        <taxon>Methanobacteriati</taxon>
        <taxon>Methanobacteriota</taxon>
        <taxon>Stenosarchaea group</taxon>
        <taxon>Candidatus Methanofastidiosia</taxon>
        <taxon>Candidatus Methanofastidiosales</taxon>
        <taxon>Candidatus Methanofastidiosaceae</taxon>
        <taxon>Candidatus Methanofastidiosum</taxon>
    </lineage>
</organism>
<dbReference type="AlphaFoldDB" id="A0A150IVV4"/>
<accession>A0A150IVV4</accession>
<sequence>MKNFRSIFMTVCLISSLIIFIMPVSSGVYHVYPGDDIKSIIESAPAGSTIYVHAGTYSVSGGILTTVTNISIIGDNPYTTILDGGGQSSISISGNNSMVKNLTAQNFFSGIFITNNSLIENCISRNNLYSGIVGIGNNSIIKNCIAHDNQAADALNGGIVVAGDSNRIFNCLAYKNGGVGIYIIHGDYNSIENCTVSNGTGGAGFAVNLPCDNTTLVNCLASNNSLFGNPGLGFSVSDHPSNSIIYCNSWGNGDEWGAVLSGKGPGAGCISEDPRFTSGPLGDYYLSLSSPCIDRGYLSSEYWGLQYGHVTTNTGRCDINRVDIGFHYTCNCSVPSLPIGKLMEILQNNNN</sequence>
<comment type="caution">
    <text evidence="2">The sequence shown here is derived from an EMBL/GenBank/DDBJ whole genome shotgun (WGS) entry which is preliminary data.</text>
</comment>
<protein>
    <recommendedName>
        <fullName evidence="1">Right handed beta helix domain-containing protein</fullName>
    </recommendedName>
</protein>
<dbReference type="EMBL" id="LNGD01000117">
    <property type="protein sequence ID" value="KYC49072.1"/>
    <property type="molecule type" value="Genomic_DNA"/>
</dbReference>
<dbReference type="InterPro" id="IPR022441">
    <property type="entry name" value="Para_beta_helix_rpt-2"/>
</dbReference>
<dbReference type="Pfam" id="PF13229">
    <property type="entry name" value="Beta_helix"/>
    <property type="match status" value="1"/>
</dbReference>
<dbReference type="InterPro" id="IPR006626">
    <property type="entry name" value="PbH1"/>
</dbReference>
<reference evidence="2 3" key="1">
    <citation type="journal article" date="2016" name="ISME J.">
        <title>Chasing the elusive Euryarchaeota class WSA2: genomes reveal a uniquely fastidious methyl-reducing methanogen.</title>
        <authorList>
            <person name="Nobu M.K."/>
            <person name="Narihiro T."/>
            <person name="Kuroda K."/>
            <person name="Mei R."/>
            <person name="Liu W.T."/>
        </authorList>
    </citation>
    <scope>NUCLEOTIDE SEQUENCE [LARGE SCALE GENOMIC DNA]</scope>
    <source>
        <strain evidence="2">U1lsi0528_Bin089</strain>
    </source>
</reference>
<name>A0A150IVV4_9EURY</name>
<evidence type="ECO:0000313" key="2">
    <source>
        <dbReference type="EMBL" id="KYC49072.1"/>
    </source>
</evidence>
<gene>
    <name evidence="2" type="ORF">AMQ74_01494</name>
</gene>
<dbReference type="Gene3D" id="2.160.20.10">
    <property type="entry name" value="Single-stranded right-handed beta-helix, Pectin lyase-like"/>
    <property type="match status" value="1"/>
</dbReference>
<feature type="domain" description="Right handed beta helix" evidence="1">
    <location>
        <begin position="89"/>
        <end position="248"/>
    </location>
</feature>
<dbReference type="InterPro" id="IPR011050">
    <property type="entry name" value="Pectin_lyase_fold/virulence"/>
</dbReference>
<evidence type="ECO:0000313" key="3">
    <source>
        <dbReference type="Proteomes" id="UP000075578"/>
    </source>
</evidence>
<dbReference type="InterPro" id="IPR039448">
    <property type="entry name" value="Beta_helix"/>
</dbReference>
<dbReference type="SUPFAM" id="SSF51126">
    <property type="entry name" value="Pectin lyase-like"/>
    <property type="match status" value="1"/>
</dbReference>
<proteinExistence type="predicted"/>
<evidence type="ECO:0000259" key="1">
    <source>
        <dbReference type="Pfam" id="PF13229"/>
    </source>
</evidence>
<dbReference type="Proteomes" id="UP000075578">
    <property type="component" value="Unassembled WGS sequence"/>
</dbReference>